<gene>
    <name evidence="2" type="ORF">METZ01_LOCUS54926</name>
</gene>
<proteinExistence type="predicted"/>
<organism evidence="2">
    <name type="scientific">marine metagenome</name>
    <dbReference type="NCBI Taxonomy" id="408172"/>
    <lineage>
        <taxon>unclassified sequences</taxon>
        <taxon>metagenomes</taxon>
        <taxon>ecological metagenomes</taxon>
    </lineage>
</organism>
<dbReference type="PANTHER" id="PTHR33376:SF15">
    <property type="entry name" value="BLL6794 PROTEIN"/>
    <property type="match status" value="1"/>
</dbReference>
<evidence type="ECO:0000313" key="2">
    <source>
        <dbReference type="EMBL" id="SVA02072.1"/>
    </source>
</evidence>
<reference evidence="2" key="1">
    <citation type="submission" date="2018-05" db="EMBL/GenBank/DDBJ databases">
        <authorList>
            <person name="Lanie J.A."/>
            <person name="Ng W.-L."/>
            <person name="Kazmierczak K.M."/>
            <person name="Andrzejewski T.M."/>
            <person name="Davidsen T.M."/>
            <person name="Wayne K.J."/>
            <person name="Tettelin H."/>
            <person name="Glass J.I."/>
            <person name="Rusch D."/>
            <person name="Podicherti R."/>
            <person name="Tsui H.-C.T."/>
            <person name="Winkler M.E."/>
        </authorList>
    </citation>
    <scope>NUCLEOTIDE SEQUENCE</scope>
</reference>
<evidence type="ECO:0000256" key="1">
    <source>
        <dbReference type="ARBA" id="ARBA00022729"/>
    </source>
</evidence>
<dbReference type="InterPro" id="IPR038404">
    <property type="entry name" value="TRAP_DctP_sf"/>
</dbReference>
<dbReference type="EMBL" id="UINC01002967">
    <property type="protein sequence ID" value="SVA02072.1"/>
    <property type="molecule type" value="Genomic_DNA"/>
</dbReference>
<keyword evidence="1" id="KW-0732">Signal</keyword>
<dbReference type="Pfam" id="PF03480">
    <property type="entry name" value="DctP"/>
    <property type="match status" value="1"/>
</dbReference>
<dbReference type="GO" id="GO:0055085">
    <property type="term" value="P:transmembrane transport"/>
    <property type="evidence" value="ECO:0007669"/>
    <property type="project" value="InterPro"/>
</dbReference>
<sequence length="362" mass="40211">MIGIKIIKSKIAVLALVVAGLAGFTGASSAKEITIRIGSGHPPTVVYAGLMKNFFQPELKKAIESRTEHTVKYIEGYSGSIVKVFDVFEGVQNGVLDIGGFCYCFEASKLPMHAFQIMLPFGTMDPVQSVAIANKIYKKFPRLKSHFLKYDQTLLAIIGDGGYNLGTNFPWETTADLKGRKILGAGLNLNWMKEAKMGIIPVTDGLPGWYQKIKTGVAEGGIMFPSAWGPVFKLHEVGKYYTTIGFGSITWHGLTVNNRYWESLPDDVKPIIQEIADKYSVKTGEFNKIGYEKDMAWLRKNITVNDLPASVRLDWAKKLAHWPQKHADEMEGKGWPAKAILNATLDAAEEVGYKWPVRYVVK</sequence>
<dbReference type="InterPro" id="IPR018389">
    <property type="entry name" value="DctP_fam"/>
</dbReference>
<dbReference type="PANTHER" id="PTHR33376">
    <property type="match status" value="1"/>
</dbReference>
<dbReference type="AlphaFoldDB" id="A0A381SDA8"/>
<evidence type="ECO:0008006" key="3">
    <source>
        <dbReference type="Google" id="ProtNLM"/>
    </source>
</evidence>
<name>A0A381SDA8_9ZZZZ</name>
<protein>
    <recommendedName>
        <fullName evidence="3">C4-dicarboxylate ABC transporter substrate-binding protein</fullName>
    </recommendedName>
</protein>
<dbReference type="Gene3D" id="3.40.190.170">
    <property type="entry name" value="Bacterial extracellular solute-binding protein, family 7"/>
    <property type="match status" value="1"/>
</dbReference>
<accession>A0A381SDA8</accession>